<evidence type="ECO:0000259" key="1">
    <source>
        <dbReference type="Pfam" id="PF20150"/>
    </source>
</evidence>
<dbReference type="InterPro" id="IPR038883">
    <property type="entry name" value="AN11006-like"/>
</dbReference>
<name>A0A2J6QXT7_HYAVF</name>
<accession>A0A2J6QXT7</accession>
<evidence type="ECO:0000313" key="2">
    <source>
        <dbReference type="EMBL" id="PMD31087.1"/>
    </source>
</evidence>
<feature type="domain" description="2EXR" evidence="1">
    <location>
        <begin position="76"/>
        <end position="142"/>
    </location>
</feature>
<proteinExistence type="predicted"/>
<reference evidence="2 3" key="1">
    <citation type="submission" date="2016-04" db="EMBL/GenBank/DDBJ databases">
        <title>A degradative enzymes factory behind the ericoid mycorrhizal symbiosis.</title>
        <authorList>
            <consortium name="DOE Joint Genome Institute"/>
            <person name="Martino E."/>
            <person name="Morin E."/>
            <person name="Grelet G."/>
            <person name="Kuo A."/>
            <person name="Kohler A."/>
            <person name="Daghino S."/>
            <person name="Barry K."/>
            <person name="Choi C."/>
            <person name="Cichocki N."/>
            <person name="Clum A."/>
            <person name="Copeland A."/>
            <person name="Hainaut M."/>
            <person name="Haridas S."/>
            <person name="Labutti K."/>
            <person name="Lindquist E."/>
            <person name="Lipzen A."/>
            <person name="Khouja H.-R."/>
            <person name="Murat C."/>
            <person name="Ohm R."/>
            <person name="Olson A."/>
            <person name="Spatafora J."/>
            <person name="Veneault-Fourrey C."/>
            <person name="Henrissat B."/>
            <person name="Grigoriev I."/>
            <person name="Martin F."/>
            <person name="Perotto S."/>
        </authorList>
    </citation>
    <scope>NUCLEOTIDE SEQUENCE [LARGE SCALE GENOMIC DNA]</scope>
    <source>
        <strain evidence="2 3">F</strain>
    </source>
</reference>
<keyword evidence="3" id="KW-1185">Reference proteome</keyword>
<organism evidence="2 3">
    <name type="scientific">Hyaloscypha variabilis (strain UAMH 11265 / GT02V1 / F)</name>
    <name type="common">Meliniomyces variabilis</name>
    <dbReference type="NCBI Taxonomy" id="1149755"/>
    <lineage>
        <taxon>Eukaryota</taxon>
        <taxon>Fungi</taxon>
        <taxon>Dikarya</taxon>
        <taxon>Ascomycota</taxon>
        <taxon>Pezizomycotina</taxon>
        <taxon>Leotiomycetes</taxon>
        <taxon>Helotiales</taxon>
        <taxon>Hyaloscyphaceae</taxon>
        <taxon>Hyaloscypha</taxon>
        <taxon>Hyaloscypha variabilis</taxon>
    </lineage>
</organism>
<dbReference type="Pfam" id="PF20150">
    <property type="entry name" value="2EXR"/>
    <property type="match status" value="1"/>
</dbReference>
<gene>
    <name evidence="2" type="ORF">L207DRAFT_592019</name>
</gene>
<dbReference type="PANTHER" id="PTHR42085">
    <property type="entry name" value="F-BOX DOMAIN-CONTAINING PROTEIN"/>
    <property type="match status" value="1"/>
</dbReference>
<evidence type="ECO:0000313" key="3">
    <source>
        <dbReference type="Proteomes" id="UP000235786"/>
    </source>
</evidence>
<dbReference type="OrthoDB" id="3510794at2759"/>
<sequence>MPEVNYYTGGAPMPPMGRVWKAQFLNWRARRRDRSELKRKSKIERDIRPVYPYFTEPLPYQGEDAVTKHVQIGRSRFMELPAEVRLMIYAYLIPNRCVREKAATLFHPFRNTFRRYDGKPCYPALLRTNRKIHHEMISWFYSLAHFCAALNSVLYFGGGWQYDHFSQLPFGFQFITSFRLITLCKFRSYEHAAQAAKVPEEGIYPSDCPREMVDQRRRMQSALARHFSNSGPGNLTDFEVWVDPAPQLFAPLERVENRREAIRECLEFNLHSLKDIRPSRMVYLRFCRVNEASWTTTYRGCPNASMDFKRDVSEVMQEYGRWLLQEITGSRDERG</sequence>
<dbReference type="InterPro" id="IPR045518">
    <property type="entry name" value="2EXR"/>
</dbReference>
<dbReference type="PANTHER" id="PTHR42085:SF2">
    <property type="entry name" value="F-BOX DOMAIN-CONTAINING PROTEIN"/>
    <property type="match status" value="1"/>
</dbReference>
<dbReference type="Proteomes" id="UP000235786">
    <property type="component" value="Unassembled WGS sequence"/>
</dbReference>
<dbReference type="EMBL" id="KZ613964">
    <property type="protein sequence ID" value="PMD31087.1"/>
    <property type="molecule type" value="Genomic_DNA"/>
</dbReference>
<protein>
    <recommendedName>
        <fullName evidence="1">2EXR domain-containing protein</fullName>
    </recommendedName>
</protein>
<dbReference type="AlphaFoldDB" id="A0A2J6QXT7"/>